<feature type="compositionally biased region" description="Basic and acidic residues" evidence="1">
    <location>
        <begin position="9"/>
        <end position="18"/>
    </location>
</feature>
<organism evidence="3 4">
    <name type="scientific">Lactiplantibacillus pentosus DSM 20314</name>
    <dbReference type="NCBI Taxonomy" id="1423791"/>
    <lineage>
        <taxon>Bacteria</taxon>
        <taxon>Bacillati</taxon>
        <taxon>Bacillota</taxon>
        <taxon>Bacilli</taxon>
        <taxon>Lactobacillales</taxon>
        <taxon>Lactobacillaceae</taxon>
        <taxon>Lactiplantibacillus</taxon>
    </lineage>
</organism>
<gene>
    <name evidence="3" type="ORF">FD24_GL000785</name>
</gene>
<dbReference type="Proteomes" id="UP000051020">
    <property type="component" value="Unassembled WGS sequence"/>
</dbReference>
<dbReference type="EMBL" id="AZCU01000013">
    <property type="protein sequence ID" value="KRK23810.1"/>
    <property type="molecule type" value="Genomic_DNA"/>
</dbReference>
<name>A0A837RA27_LACPE</name>
<dbReference type="AlphaFoldDB" id="A0A837RA27"/>
<comment type="caution">
    <text evidence="3">The sequence shown here is derived from an EMBL/GenBank/DDBJ whole genome shotgun (WGS) entry which is preliminary data.</text>
</comment>
<reference evidence="3 4" key="1">
    <citation type="journal article" date="2015" name="Genome Announc.">
        <title>Expanding the biotechnology potential of lactobacilli through comparative genomics of 213 strains and associated genera.</title>
        <authorList>
            <person name="Sun Z."/>
            <person name="Harris H.M."/>
            <person name="McCann A."/>
            <person name="Guo C."/>
            <person name="Argimon S."/>
            <person name="Zhang W."/>
            <person name="Yang X."/>
            <person name="Jeffery I.B."/>
            <person name="Cooney J.C."/>
            <person name="Kagawa T.F."/>
            <person name="Liu W."/>
            <person name="Song Y."/>
            <person name="Salvetti E."/>
            <person name="Wrobel A."/>
            <person name="Rasinkangas P."/>
            <person name="Parkhill J."/>
            <person name="Rea M.C."/>
            <person name="O'Sullivan O."/>
            <person name="Ritari J."/>
            <person name="Douillard F.P."/>
            <person name="Paul Ross R."/>
            <person name="Yang R."/>
            <person name="Briner A.E."/>
            <person name="Felis G.E."/>
            <person name="de Vos W.M."/>
            <person name="Barrangou R."/>
            <person name="Klaenhammer T.R."/>
            <person name="Caufield P.W."/>
            <person name="Cui Y."/>
            <person name="Zhang H."/>
            <person name="O'Toole P.W."/>
        </authorList>
    </citation>
    <scope>NUCLEOTIDE SEQUENCE [LARGE SCALE GENOMIC DNA]</scope>
    <source>
        <strain evidence="3 4">DSM 20314</strain>
    </source>
</reference>
<protein>
    <recommendedName>
        <fullName evidence="5">Extracellular protein</fullName>
    </recommendedName>
</protein>
<feature type="region of interest" description="Disordered" evidence="1">
    <location>
        <begin position="1"/>
        <end position="29"/>
    </location>
</feature>
<sequence length="224" mass="24895">MPGYLKNKGGIEMREAQHTKTTSPKPPKSTGPVNIWKWVAIVLIALIIGTGAYVGTQVFRSPSESTSLTTSRNDAASVPITMNRKQLNALASYYLADLQKGQDMKYRFVVRSTGAYLLGTTKVLGQDVSFVITMKPSVIDDGNISLKATNLSVGTMSLPISFVINYINNNYKTPKWVKLNAKSKTIDLYLNKLVGKHDVRYSVDKLDLKNDQFKFEMHIPKTSD</sequence>
<dbReference type="InterPro" id="IPR018672">
    <property type="entry name" value="DUF2140"/>
</dbReference>
<evidence type="ECO:0000256" key="2">
    <source>
        <dbReference type="SAM" id="Phobius"/>
    </source>
</evidence>
<proteinExistence type="predicted"/>
<keyword evidence="2" id="KW-0472">Membrane</keyword>
<feature type="transmembrane region" description="Helical" evidence="2">
    <location>
        <begin position="35"/>
        <end position="55"/>
    </location>
</feature>
<evidence type="ECO:0000313" key="3">
    <source>
        <dbReference type="EMBL" id="KRK23810.1"/>
    </source>
</evidence>
<evidence type="ECO:0000256" key="1">
    <source>
        <dbReference type="SAM" id="MobiDB-lite"/>
    </source>
</evidence>
<dbReference type="Pfam" id="PF09911">
    <property type="entry name" value="DUF2140"/>
    <property type="match status" value="1"/>
</dbReference>
<evidence type="ECO:0008006" key="5">
    <source>
        <dbReference type="Google" id="ProtNLM"/>
    </source>
</evidence>
<keyword evidence="2" id="KW-0812">Transmembrane</keyword>
<accession>A0A837RA27</accession>
<evidence type="ECO:0000313" key="4">
    <source>
        <dbReference type="Proteomes" id="UP000051020"/>
    </source>
</evidence>
<keyword evidence="2" id="KW-1133">Transmembrane helix</keyword>